<dbReference type="InterPro" id="IPR011009">
    <property type="entry name" value="Kinase-like_dom_sf"/>
</dbReference>
<feature type="transmembrane region" description="Helical" evidence="8">
    <location>
        <begin position="20"/>
        <end position="37"/>
    </location>
</feature>
<keyword evidence="3 6" id="KW-0547">Nucleotide-binding</keyword>
<dbReference type="SMART" id="SM00220">
    <property type="entry name" value="S_TKc"/>
    <property type="match status" value="1"/>
</dbReference>
<dbReference type="GO" id="GO:0005524">
    <property type="term" value="F:ATP binding"/>
    <property type="evidence" value="ECO:0007669"/>
    <property type="project" value="UniProtKB-UniRule"/>
</dbReference>
<sequence length="784" mass="85617">MASQQVIKVSSSKQTTTPLLPPVLWLLSILLTIYSLLCSHAKPCSCSSSNSSQQQDLQTASYTWNTTFQQMNQGLLFRRNSGDGGSGEVTLQPGSLGYYMGNPSQLNSTDSGWFVIPRWFDGPWKQQTSRGGGDPQIGDLNQASFTIVFTLMSSSSSTTTSGPLLFDILPRLEPSPVSTDNGRTCPPIFGRCQFVPGPSPAPPPVQIETLNTTNFDSGTTIRVTIDPPSSSLPMSVRIDYDHVTHNLSVYLAGPDDDDDAAAGTETHPVPAVPPVTKHLNHTDALAPDALIFAITATMGQLLQLDTWNFTIEVPVTPDSQRSNNTLTILLASVLGSAAATAAIAAAVYVYFNSKYRRWKKDLDQLAKSMQRLPGVPMKVEFADIKKATGNFHETTRLGQGGFGAVYRCRLPAPTSKNGGFVEVAVKKFTRAADNRRYEDFLAEVSIINRLRHKNIVPLVGKLVHRSMYHVDYLDLTHIWHSGWSYNRGEPILIYEYMPNGSLDQLLFLSSGDEQQPSCICQWSTRYSIVKDIATGLQYVHHEYEPMVLHRDIKASNILIDLTFQARLGDFGLACVLPDGKNSYTDHGAPGTVGFRSPEYIYSGKATRKTDVFAFGVLVLEIVTGKRAVGKDVQRLGAGHVTDWVWRLHAEGNLLAAVDDTVAAEFDADEARRLLLLGMACSHPNPSDRPSMADAVRIIGKSAPPPNVPLSRPPVMWPPEEWTTTSGDDSTSTSTSHFDRSSTFMVETTKTTGGRLAGSGYRRGRSWQEAAAVGSVYHSAHATAS</sequence>
<dbReference type="GO" id="GO:0004674">
    <property type="term" value="F:protein serine/threonine kinase activity"/>
    <property type="evidence" value="ECO:0007669"/>
    <property type="project" value="UniProtKB-KW"/>
</dbReference>
<dbReference type="InterPro" id="IPR017441">
    <property type="entry name" value="Protein_kinase_ATP_BS"/>
</dbReference>
<dbReference type="SUPFAM" id="SSF49899">
    <property type="entry name" value="Concanavalin A-like lectins/glucanases"/>
    <property type="match status" value="1"/>
</dbReference>
<dbReference type="PANTHER" id="PTHR27007">
    <property type="match status" value="1"/>
</dbReference>
<evidence type="ECO:0000256" key="1">
    <source>
        <dbReference type="ARBA" id="ARBA00022527"/>
    </source>
</evidence>
<feature type="compositionally biased region" description="Low complexity" evidence="7">
    <location>
        <begin position="722"/>
        <end position="735"/>
    </location>
</feature>
<evidence type="ECO:0000256" key="2">
    <source>
        <dbReference type="ARBA" id="ARBA00022679"/>
    </source>
</evidence>
<feature type="binding site" evidence="6">
    <location>
        <position position="427"/>
    </location>
    <ligand>
        <name>ATP</name>
        <dbReference type="ChEBI" id="CHEBI:30616"/>
    </ligand>
</feature>
<dbReference type="PROSITE" id="PS00107">
    <property type="entry name" value="PROTEIN_KINASE_ATP"/>
    <property type="match status" value="1"/>
</dbReference>
<feature type="transmembrane region" description="Helical" evidence="8">
    <location>
        <begin position="326"/>
        <end position="351"/>
    </location>
</feature>
<keyword evidence="8" id="KW-0472">Membrane</keyword>
<feature type="compositionally biased region" description="Pro residues" evidence="7">
    <location>
        <begin position="702"/>
        <end position="716"/>
    </location>
</feature>
<organism evidence="10 11">
    <name type="scientific">Paspalum notatum var. saurae</name>
    <dbReference type="NCBI Taxonomy" id="547442"/>
    <lineage>
        <taxon>Eukaryota</taxon>
        <taxon>Viridiplantae</taxon>
        <taxon>Streptophyta</taxon>
        <taxon>Embryophyta</taxon>
        <taxon>Tracheophyta</taxon>
        <taxon>Spermatophyta</taxon>
        <taxon>Magnoliopsida</taxon>
        <taxon>Liliopsida</taxon>
        <taxon>Poales</taxon>
        <taxon>Poaceae</taxon>
        <taxon>PACMAD clade</taxon>
        <taxon>Panicoideae</taxon>
        <taxon>Andropogonodae</taxon>
        <taxon>Paspaleae</taxon>
        <taxon>Paspalinae</taxon>
        <taxon>Paspalum</taxon>
    </lineage>
</organism>
<keyword evidence="5 6" id="KW-0067">ATP-binding</keyword>
<feature type="region of interest" description="Disordered" evidence="7">
    <location>
        <begin position="255"/>
        <end position="274"/>
    </location>
</feature>
<evidence type="ECO:0000256" key="4">
    <source>
        <dbReference type="ARBA" id="ARBA00022777"/>
    </source>
</evidence>
<proteinExistence type="predicted"/>
<dbReference type="InterPro" id="IPR013320">
    <property type="entry name" value="ConA-like_dom_sf"/>
</dbReference>
<dbReference type="InterPro" id="IPR008271">
    <property type="entry name" value="Ser/Thr_kinase_AS"/>
</dbReference>
<dbReference type="AlphaFoldDB" id="A0AAQ3SVG3"/>
<protein>
    <recommendedName>
        <fullName evidence="9">Protein kinase domain-containing protein</fullName>
    </recommendedName>
</protein>
<keyword evidence="8" id="KW-1133">Transmembrane helix</keyword>
<dbReference type="Pfam" id="PF07714">
    <property type="entry name" value="PK_Tyr_Ser-Thr"/>
    <property type="match status" value="1"/>
</dbReference>
<evidence type="ECO:0000313" key="11">
    <source>
        <dbReference type="Proteomes" id="UP001341281"/>
    </source>
</evidence>
<evidence type="ECO:0000256" key="6">
    <source>
        <dbReference type="PROSITE-ProRule" id="PRU10141"/>
    </source>
</evidence>
<dbReference type="PROSITE" id="PS00108">
    <property type="entry name" value="PROTEIN_KINASE_ST"/>
    <property type="match status" value="1"/>
</dbReference>
<keyword evidence="11" id="KW-1185">Reference proteome</keyword>
<dbReference type="FunFam" id="1.10.510.10:FF:000444">
    <property type="entry name" value="probable L-type lectin-domain containing receptor kinase S.5"/>
    <property type="match status" value="1"/>
</dbReference>
<dbReference type="GO" id="GO:0051707">
    <property type="term" value="P:response to other organism"/>
    <property type="evidence" value="ECO:0007669"/>
    <property type="project" value="UniProtKB-ARBA"/>
</dbReference>
<evidence type="ECO:0000256" key="5">
    <source>
        <dbReference type="ARBA" id="ARBA00022840"/>
    </source>
</evidence>
<keyword evidence="1" id="KW-0723">Serine/threonine-protein kinase</keyword>
<gene>
    <name evidence="10" type="ORF">U9M48_011482</name>
</gene>
<feature type="domain" description="Protein kinase" evidence="9">
    <location>
        <begin position="391"/>
        <end position="707"/>
    </location>
</feature>
<evidence type="ECO:0000256" key="8">
    <source>
        <dbReference type="SAM" id="Phobius"/>
    </source>
</evidence>
<reference evidence="10 11" key="1">
    <citation type="submission" date="2024-02" db="EMBL/GenBank/DDBJ databases">
        <title>High-quality chromosome-scale genome assembly of Pensacola bahiagrass (Paspalum notatum Flugge var. saurae).</title>
        <authorList>
            <person name="Vega J.M."/>
            <person name="Podio M."/>
            <person name="Orjuela J."/>
            <person name="Siena L.A."/>
            <person name="Pessino S.C."/>
            <person name="Combes M.C."/>
            <person name="Mariac C."/>
            <person name="Albertini E."/>
            <person name="Pupilli F."/>
            <person name="Ortiz J.P.A."/>
            <person name="Leblanc O."/>
        </authorList>
    </citation>
    <scope>NUCLEOTIDE SEQUENCE [LARGE SCALE GENOMIC DNA]</scope>
    <source>
        <strain evidence="10">R1</strain>
        <tissue evidence="10">Leaf</tissue>
    </source>
</reference>
<dbReference type="EMBL" id="CP144747">
    <property type="protein sequence ID" value="WVZ61634.1"/>
    <property type="molecule type" value="Genomic_DNA"/>
</dbReference>
<evidence type="ECO:0000313" key="10">
    <source>
        <dbReference type="EMBL" id="WVZ61634.1"/>
    </source>
</evidence>
<name>A0AAQ3SVG3_PASNO</name>
<keyword evidence="2" id="KW-0808">Transferase</keyword>
<evidence type="ECO:0000259" key="9">
    <source>
        <dbReference type="PROSITE" id="PS50011"/>
    </source>
</evidence>
<keyword evidence="8" id="KW-0812">Transmembrane</keyword>
<dbReference type="InterPro" id="IPR000719">
    <property type="entry name" value="Prot_kinase_dom"/>
</dbReference>
<dbReference type="Gene3D" id="2.60.120.200">
    <property type="match status" value="1"/>
</dbReference>
<evidence type="ECO:0000256" key="3">
    <source>
        <dbReference type="ARBA" id="ARBA00022741"/>
    </source>
</evidence>
<evidence type="ECO:0000256" key="7">
    <source>
        <dbReference type="SAM" id="MobiDB-lite"/>
    </source>
</evidence>
<dbReference type="InterPro" id="IPR001245">
    <property type="entry name" value="Ser-Thr/Tyr_kinase_cat_dom"/>
</dbReference>
<dbReference type="Gene3D" id="1.10.510.10">
    <property type="entry name" value="Transferase(Phosphotransferase) domain 1"/>
    <property type="match status" value="1"/>
</dbReference>
<dbReference type="InterPro" id="IPR050528">
    <property type="entry name" value="L-type_Lectin-RKs"/>
</dbReference>
<keyword evidence="4" id="KW-0418">Kinase</keyword>
<dbReference type="SUPFAM" id="SSF56112">
    <property type="entry name" value="Protein kinase-like (PK-like)"/>
    <property type="match status" value="1"/>
</dbReference>
<dbReference type="Proteomes" id="UP001341281">
    <property type="component" value="Chromosome 03"/>
</dbReference>
<dbReference type="PROSITE" id="PS50011">
    <property type="entry name" value="PROTEIN_KINASE_DOM"/>
    <property type="match status" value="1"/>
</dbReference>
<feature type="region of interest" description="Disordered" evidence="7">
    <location>
        <begin position="702"/>
        <end position="738"/>
    </location>
</feature>
<accession>A0AAQ3SVG3</accession>
<dbReference type="Gene3D" id="3.30.200.20">
    <property type="entry name" value="Phosphorylase Kinase, domain 1"/>
    <property type="match status" value="1"/>
</dbReference>